<name>A0AAD5RL95_9PEZI</name>
<evidence type="ECO:0000313" key="3">
    <source>
        <dbReference type="EMBL" id="KAJ2897361.1"/>
    </source>
</evidence>
<sequence>MLLAAVFLSTLLGSSMALAVPKAPITRRDDATCLTSEETDDLVAAYVRLVSEFTEEDGETYLASTFADTSDSINTLSGKALGSVTFPSKDAFIAAQLAQPDSPPVEVEEVPVCGCDSIAVIWKATFGDAAQPVRGLSVLKAVVEDDMWKFAGFDVEFNSIVWQQNIS</sequence>
<dbReference type="InterPro" id="IPR058645">
    <property type="entry name" value="NTF2-like_dom_7"/>
</dbReference>
<evidence type="ECO:0000313" key="4">
    <source>
        <dbReference type="Proteomes" id="UP001201980"/>
    </source>
</evidence>
<dbReference type="Pfam" id="PF26534">
    <property type="entry name" value="NTF2_7"/>
    <property type="match status" value="1"/>
</dbReference>
<comment type="caution">
    <text evidence="3">The sequence shown here is derived from an EMBL/GenBank/DDBJ whole genome shotgun (WGS) entry which is preliminary data.</text>
</comment>
<evidence type="ECO:0000259" key="2">
    <source>
        <dbReference type="Pfam" id="PF26534"/>
    </source>
</evidence>
<dbReference type="EMBL" id="JAKWBI020000280">
    <property type="protein sequence ID" value="KAJ2897361.1"/>
    <property type="molecule type" value="Genomic_DNA"/>
</dbReference>
<proteinExistence type="predicted"/>
<keyword evidence="1" id="KW-0732">Signal</keyword>
<feature type="domain" description="NTF2-like" evidence="2">
    <location>
        <begin position="32"/>
        <end position="166"/>
    </location>
</feature>
<protein>
    <recommendedName>
        <fullName evidence="2">NTF2-like domain-containing protein</fullName>
    </recommendedName>
</protein>
<keyword evidence="4" id="KW-1185">Reference proteome</keyword>
<organism evidence="3 4">
    <name type="scientific">Zalerion maritima</name>
    <dbReference type="NCBI Taxonomy" id="339359"/>
    <lineage>
        <taxon>Eukaryota</taxon>
        <taxon>Fungi</taxon>
        <taxon>Dikarya</taxon>
        <taxon>Ascomycota</taxon>
        <taxon>Pezizomycotina</taxon>
        <taxon>Sordariomycetes</taxon>
        <taxon>Lulworthiomycetidae</taxon>
        <taxon>Lulworthiales</taxon>
        <taxon>Lulworthiaceae</taxon>
        <taxon>Zalerion</taxon>
    </lineage>
</organism>
<evidence type="ECO:0000256" key="1">
    <source>
        <dbReference type="SAM" id="SignalP"/>
    </source>
</evidence>
<feature type="signal peptide" evidence="1">
    <location>
        <begin position="1"/>
        <end position="17"/>
    </location>
</feature>
<dbReference type="AlphaFoldDB" id="A0AAD5RL95"/>
<feature type="chain" id="PRO_5042063015" description="NTF2-like domain-containing protein" evidence="1">
    <location>
        <begin position="18"/>
        <end position="167"/>
    </location>
</feature>
<accession>A0AAD5RL95</accession>
<reference evidence="3" key="1">
    <citation type="submission" date="2022-07" db="EMBL/GenBank/DDBJ databases">
        <title>Draft genome sequence of Zalerion maritima ATCC 34329, a (micro)plastics degrading marine fungus.</title>
        <authorList>
            <person name="Paco A."/>
            <person name="Goncalves M.F.M."/>
            <person name="Rocha-Santos T.A.P."/>
            <person name="Alves A."/>
        </authorList>
    </citation>
    <scope>NUCLEOTIDE SEQUENCE</scope>
    <source>
        <strain evidence="3">ATCC 34329</strain>
    </source>
</reference>
<gene>
    <name evidence="3" type="ORF">MKZ38_004784</name>
</gene>
<dbReference type="Proteomes" id="UP001201980">
    <property type="component" value="Unassembled WGS sequence"/>
</dbReference>